<evidence type="ECO:0000313" key="2">
    <source>
        <dbReference type="EMBL" id="MFD1161503.1"/>
    </source>
</evidence>
<name>A0ABW3R960_9FLAO</name>
<dbReference type="EMBL" id="JBHTLJ010000001">
    <property type="protein sequence ID" value="MFD1161503.1"/>
    <property type="molecule type" value="Genomic_DNA"/>
</dbReference>
<keyword evidence="3" id="KW-1185">Reference proteome</keyword>
<comment type="caution">
    <text evidence="2">The sequence shown here is derived from an EMBL/GenBank/DDBJ whole genome shotgun (WGS) entry which is preliminary data.</text>
</comment>
<feature type="region of interest" description="Disordered" evidence="1">
    <location>
        <begin position="67"/>
        <end position="110"/>
    </location>
</feature>
<dbReference type="RefSeq" id="WP_311936532.1">
    <property type="nucleotide sequence ID" value="NZ_JAVSCK010000001.1"/>
</dbReference>
<organism evidence="2 3">
    <name type="scientific">Hwangdonia seohaensis</name>
    <dbReference type="NCBI Taxonomy" id="1240727"/>
    <lineage>
        <taxon>Bacteria</taxon>
        <taxon>Pseudomonadati</taxon>
        <taxon>Bacteroidota</taxon>
        <taxon>Flavobacteriia</taxon>
        <taxon>Flavobacteriales</taxon>
        <taxon>Flavobacteriaceae</taxon>
        <taxon>Hwangdonia</taxon>
    </lineage>
</organism>
<gene>
    <name evidence="2" type="ORF">ACFQ2E_03685</name>
</gene>
<proteinExistence type="predicted"/>
<feature type="compositionally biased region" description="Basic residues" evidence="1">
    <location>
        <begin position="73"/>
        <end position="82"/>
    </location>
</feature>
<dbReference type="Proteomes" id="UP001597163">
    <property type="component" value="Unassembled WGS sequence"/>
</dbReference>
<feature type="compositionally biased region" description="Basic and acidic residues" evidence="1">
    <location>
        <begin position="83"/>
        <end position="95"/>
    </location>
</feature>
<sequence length="158" mass="18391">MKLFIIIFMMGFGFLLNAQEVNFNGHTYTVKGKSILKKGTDVTSTLTVEEQQQIRAAFNKKRMLAKASEKKEKQIKKAKKSQKIAEKKQKKAEKALKRKRKAQSNFDKSAKKYEHAIEKYERLEKKGDLSPEDEVKWLKKIEKLKAAHKKAEKKLKHV</sequence>
<accession>A0ABW3R960</accession>
<evidence type="ECO:0000256" key="1">
    <source>
        <dbReference type="SAM" id="MobiDB-lite"/>
    </source>
</evidence>
<reference evidence="3" key="1">
    <citation type="journal article" date="2019" name="Int. J. Syst. Evol. Microbiol.">
        <title>The Global Catalogue of Microorganisms (GCM) 10K type strain sequencing project: providing services to taxonomists for standard genome sequencing and annotation.</title>
        <authorList>
            <consortium name="The Broad Institute Genomics Platform"/>
            <consortium name="The Broad Institute Genome Sequencing Center for Infectious Disease"/>
            <person name="Wu L."/>
            <person name="Ma J."/>
        </authorList>
    </citation>
    <scope>NUCLEOTIDE SEQUENCE [LARGE SCALE GENOMIC DNA]</scope>
    <source>
        <strain evidence="3">CCUG 63246</strain>
    </source>
</reference>
<evidence type="ECO:0000313" key="3">
    <source>
        <dbReference type="Proteomes" id="UP001597163"/>
    </source>
</evidence>
<protein>
    <submittedName>
        <fullName evidence="2">Uncharacterized protein</fullName>
    </submittedName>
</protein>